<evidence type="ECO:0000256" key="8">
    <source>
        <dbReference type="ARBA" id="ARBA00023065"/>
    </source>
</evidence>
<evidence type="ECO:0000259" key="14">
    <source>
        <dbReference type="PROSITE" id="PS51201"/>
    </source>
</evidence>
<feature type="compositionally biased region" description="Basic and acidic residues" evidence="12">
    <location>
        <begin position="1447"/>
        <end position="1457"/>
    </location>
</feature>
<gene>
    <name evidence="15" type="ORF">RRG08_064445</name>
</gene>
<feature type="region of interest" description="Disordered" evidence="12">
    <location>
        <begin position="845"/>
        <end position="869"/>
    </location>
</feature>
<feature type="region of interest" description="Disordered" evidence="12">
    <location>
        <begin position="793"/>
        <end position="813"/>
    </location>
</feature>
<sequence>MPLQDNLEAGRVSVACLPISSKDARLLEAIDPGQRKDSASFRVRNGHVWFAYPVICSGPRTSLGLLCPGSHESFSLLDREESDDKPDHWSSSRNISDRMFLVYKNKGKVQRQKVCSHWKSAVADKKCTEFEGKSKCSNSQTTIIAIIMLQRIQQQHHRSLQAQMRRTRHRNSGVEALSEVGDTIPPPPMVHVEFFTNERSVKERLQLYFIKNQRSSLRIRIFNLVIKLLTCVLYVVRVWFDESYLGDHERGNSTETQHRGMDPQEFHENPVINWKAIFWVERHEGVWICQVTVAIISLSETLLVQYLSYKGNVLQQLLSLELATELLTTVPFIFTIIKPYRGMFIPVFLNCWLAKNAMQNMFNDLHRVMQRSQSAMAQQLLILGATLMCLVFCGACGIQHLQRGGNHHFGVFESLWFVVVTFSTVGFGDIYPDIWPSQLFMLFMIICALIILPTQVEQLALIYMERQKLGGSYSSHRAQTEKHVVVCMTTLRADAVMDFLNEFYAHAKLQDYFVVLLSPCELDTTMKMLLQVPLWAQRVIYVQGSALKDTDLTRCRMQDAESCFILSARNHTCNADKDATDQHTIMRAWAVRDFAPKCPIYVQLFRPENKFHVKFADHVVCEDEFKYALLANNCLCPGISTFVTLLLHTSRGQEGQTSQEEWQKLYGKCSGNEIYHIRLADSNFFSDYEGKSFTYASFHAHRKYGVSLVGVQRDMVGSTIQLNPGPRHIMRKGDICFYMNITKEENSAFILAHPNQLPGGGALPGPAGGGVGGEKPSRGSSTVALELQHTRPQTFSSDPTLMSRSGSRRHNLSLPKGLNIASLQKRPSIAPVPATLEANNIHINVTGGSDSEEGEGEDEEPTTEDLDFPEYVRGFPPITPYVGTSPTLCHLMRDKRPLCCLRLNLECPHCCHQNAKEYHWPNPAIIVAADFCSSGLYNFIVPLRSHARPKKSLNPIVLLCSTPPDNSFLDMISFFPLVYWMKGSIDSIEDLLRAGINLTENVVVVNKETSNSREEDTLADCNTIVSVQTIFRLFPKANIITEITHSPNMRFMQFRPDDLYSLSISKQEKKERQRGSNIYYMFRLPFAAGNVFSASMLDALLYQAFVKDYIITFVRLLLGVDMAVGSGHLASVTIKREDLWIRTYGRLYQKLCSSACEIPIGIYRTQNHSGSEMTASPRVRTWSLRHYSKRQNRPVKKNPATTMSRDQSALNLAFRNSIMSLACAHDDDDPVNNGHLTPERQEIIQMVKCRMQTQGLPLEDYNEVSDRRSTISYVIINPSYDLKLELGDIVYVIRPSSLSPQPSPLTDERKLLGQGARQDPTGSEHADLSGADTPGTGDPLGVDGHQSSSHQQGTSSDEDTYTFSGGGGRPSGNENDLTVLSHDSAVSAPPEIPVIYFDQSERARNVSSSVPDNLGHTSLSYPPSGKPQDAATVDSNGHASNSARRSPFPEDQDHHAPESGPRFTLYPSNEQATAPASSFSSEPSGLEPRPPGALSTCTATSFPGLKGTIV</sequence>
<evidence type="ECO:0000256" key="4">
    <source>
        <dbReference type="ARBA" id="ARBA00022692"/>
    </source>
</evidence>
<dbReference type="PANTHER" id="PTHR10027">
    <property type="entry name" value="CALCIUM-ACTIVATED POTASSIUM CHANNEL ALPHA CHAIN"/>
    <property type="match status" value="1"/>
</dbReference>
<dbReference type="InterPro" id="IPR047871">
    <property type="entry name" value="K_chnl_Slo-like"/>
</dbReference>
<dbReference type="SUPFAM" id="SSF81324">
    <property type="entry name" value="Voltage-gated potassium channels"/>
    <property type="match status" value="1"/>
</dbReference>
<evidence type="ECO:0000256" key="13">
    <source>
        <dbReference type="SAM" id="Phobius"/>
    </source>
</evidence>
<feature type="transmembrane region" description="Helical" evidence="13">
    <location>
        <begin position="407"/>
        <end position="427"/>
    </location>
</feature>
<dbReference type="FunFam" id="1.10.287.70:FF:000137">
    <property type="entry name" value="Slowpoke 2, isoform E"/>
    <property type="match status" value="1"/>
</dbReference>
<dbReference type="Gene3D" id="1.10.287.70">
    <property type="match status" value="1"/>
</dbReference>
<dbReference type="InterPro" id="IPR003148">
    <property type="entry name" value="RCK_N"/>
</dbReference>
<feature type="compositionally biased region" description="Polar residues" evidence="12">
    <location>
        <begin position="1466"/>
        <end position="1483"/>
    </location>
</feature>
<feature type="compositionally biased region" description="Low complexity" evidence="12">
    <location>
        <begin position="1344"/>
        <end position="1355"/>
    </location>
</feature>
<dbReference type="Gene3D" id="3.40.50.720">
    <property type="entry name" value="NAD(P)-binding Rossmann-like Domain"/>
    <property type="match status" value="2"/>
</dbReference>
<dbReference type="GO" id="GO:0005886">
    <property type="term" value="C:plasma membrane"/>
    <property type="evidence" value="ECO:0007669"/>
    <property type="project" value="TreeGrafter"/>
</dbReference>
<dbReference type="GO" id="GO:0005228">
    <property type="term" value="F:intracellular sodium-activated potassium channel activity"/>
    <property type="evidence" value="ECO:0007669"/>
    <property type="project" value="TreeGrafter"/>
</dbReference>
<feature type="compositionally biased region" description="Polar residues" evidence="12">
    <location>
        <begin position="1433"/>
        <end position="1444"/>
    </location>
</feature>
<keyword evidence="4 13" id="KW-0812">Transmembrane</keyword>
<dbReference type="InterPro" id="IPR013099">
    <property type="entry name" value="K_chnl_dom"/>
</dbReference>
<keyword evidence="2" id="KW-0813">Transport</keyword>
<feature type="compositionally biased region" description="Polar residues" evidence="12">
    <location>
        <begin position="1406"/>
        <end position="1421"/>
    </location>
</feature>
<evidence type="ECO:0000256" key="1">
    <source>
        <dbReference type="ARBA" id="ARBA00004141"/>
    </source>
</evidence>
<dbReference type="PANTHER" id="PTHR10027:SF10">
    <property type="entry name" value="SLOWPOKE 2, ISOFORM D"/>
    <property type="match status" value="1"/>
</dbReference>
<keyword evidence="5" id="KW-0631">Potassium channel</keyword>
<comment type="subcellular location">
    <subcellularLocation>
        <location evidence="1">Membrane</location>
        <topology evidence="1">Multi-pass membrane protein</topology>
    </subcellularLocation>
</comment>
<feature type="transmembrane region" description="Helical" evidence="13">
    <location>
        <begin position="380"/>
        <end position="401"/>
    </location>
</feature>
<evidence type="ECO:0000256" key="12">
    <source>
        <dbReference type="SAM" id="MobiDB-lite"/>
    </source>
</evidence>
<evidence type="ECO:0000256" key="9">
    <source>
        <dbReference type="ARBA" id="ARBA00023136"/>
    </source>
</evidence>
<keyword evidence="3" id="KW-0633">Potassium transport</keyword>
<keyword evidence="8" id="KW-0406">Ion transport</keyword>
<dbReference type="GO" id="GO:0015271">
    <property type="term" value="F:outward rectifier potassium channel activity"/>
    <property type="evidence" value="ECO:0007669"/>
    <property type="project" value="TreeGrafter"/>
</dbReference>
<evidence type="ECO:0000256" key="5">
    <source>
        <dbReference type="ARBA" id="ARBA00022826"/>
    </source>
</evidence>
<feature type="region of interest" description="Disordered" evidence="12">
    <location>
        <begin position="1315"/>
        <end position="1377"/>
    </location>
</feature>
<dbReference type="InterPro" id="IPR003929">
    <property type="entry name" value="K_chnl_BK_asu"/>
</dbReference>
<evidence type="ECO:0000313" key="16">
    <source>
        <dbReference type="Proteomes" id="UP001283361"/>
    </source>
</evidence>
<feature type="region of interest" description="Disordered" evidence="12">
    <location>
        <begin position="760"/>
        <end position="780"/>
    </location>
</feature>
<feature type="domain" description="RCK N-terminal" evidence="14">
    <location>
        <begin position="922"/>
        <end position="1062"/>
    </location>
</feature>
<evidence type="ECO:0000256" key="7">
    <source>
        <dbReference type="ARBA" id="ARBA00022989"/>
    </source>
</evidence>
<dbReference type="Proteomes" id="UP001283361">
    <property type="component" value="Unassembled WGS sequence"/>
</dbReference>
<comment type="caution">
    <text evidence="15">The sequence shown here is derived from an EMBL/GenBank/DDBJ whole genome shotgun (WGS) entry which is preliminary data.</text>
</comment>
<feature type="transmembrane region" description="Helical" evidence="13">
    <location>
        <begin position="439"/>
        <end position="456"/>
    </location>
</feature>
<keyword evidence="16" id="KW-1185">Reference proteome</keyword>
<keyword evidence="10" id="KW-0407">Ion channel</keyword>
<feature type="compositionally biased region" description="Acidic residues" evidence="12">
    <location>
        <begin position="850"/>
        <end position="868"/>
    </location>
</feature>
<comment type="catalytic activity">
    <reaction evidence="11">
        <text>K(+)(in) = K(+)(out)</text>
        <dbReference type="Rhea" id="RHEA:29463"/>
        <dbReference type="ChEBI" id="CHEBI:29103"/>
    </reaction>
</comment>
<organism evidence="15 16">
    <name type="scientific">Elysia crispata</name>
    <name type="common">lettuce slug</name>
    <dbReference type="NCBI Taxonomy" id="231223"/>
    <lineage>
        <taxon>Eukaryota</taxon>
        <taxon>Metazoa</taxon>
        <taxon>Spiralia</taxon>
        <taxon>Lophotrochozoa</taxon>
        <taxon>Mollusca</taxon>
        <taxon>Gastropoda</taxon>
        <taxon>Heterobranchia</taxon>
        <taxon>Euthyneura</taxon>
        <taxon>Panpulmonata</taxon>
        <taxon>Sacoglossa</taxon>
        <taxon>Placobranchoidea</taxon>
        <taxon>Plakobranchidae</taxon>
        <taxon>Elysia</taxon>
    </lineage>
</organism>
<dbReference type="Pfam" id="PF22614">
    <property type="entry name" value="Slo-like_RCK"/>
    <property type="match status" value="2"/>
</dbReference>
<proteinExistence type="predicted"/>
<feature type="compositionally biased region" description="Gly residues" evidence="12">
    <location>
        <begin position="760"/>
        <end position="773"/>
    </location>
</feature>
<keyword evidence="9 13" id="KW-0472">Membrane</keyword>
<feature type="domain" description="RCK N-terminal" evidence="14">
    <location>
        <begin position="481"/>
        <end position="620"/>
    </location>
</feature>
<protein>
    <recommendedName>
        <fullName evidence="14">RCK N-terminal domain-containing protein</fullName>
    </recommendedName>
</protein>
<dbReference type="FunFam" id="3.40.50.720:FF:000034">
    <property type="entry name" value="Potassium channel subfamily T member 1"/>
    <property type="match status" value="1"/>
</dbReference>
<feature type="transmembrane region" description="Helical" evidence="13">
    <location>
        <begin position="343"/>
        <end position="359"/>
    </location>
</feature>
<evidence type="ECO:0000256" key="6">
    <source>
        <dbReference type="ARBA" id="ARBA00022958"/>
    </source>
</evidence>
<evidence type="ECO:0000256" key="2">
    <source>
        <dbReference type="ARBA" id="ARBA00022448"/>
    </source>
</evidence>
<feature type="region of interest" description="Disordered" evidence="12">
    <location>
        <begin position="1406"/>
        <end position="1510"/>
    </location>
</feature>
<keyword evidence="7 13" id="KW-1133">Transmembrane helix</keyword>
<dbReference type="FunFam" id="3.40.50.720:FF:000011">
    <property type="entry name" value="Potassium channel subfamily T member 1"/>
    <property type="match status" value="1"/>
</dbReference>
<evidence type="ECO:0000256" key="3">
    <source>
        <dbReference type="ARBA" id="ARBA00022538"/>
    </source>
</evidence>
<keyword evidence="6" id="KW-0630">Potassium</keyword>
<feature type="compositionally biased region" description="Polar residues" evidence="12">
    <location>
        <begin position="793"/>
        <end position="805"/>
    </location>
</feature>
<name>A0AAE0YYQ1_9GAST</name>
<dbReference type="PROSITE" id="PS51201">
    <property type="entry name" value="RCK_N"/>
    <property type="match status" value="2"/>
</dbReference>
<evidence type="ECO:0000256" key="10">
    <source>
        <dbReference type="ARBA" id="ARBA00023303"/>
    </source>
</evidence>
<dbReference type="Pfam" id="PF03493">
    <property type="entry name" value="BK_channel_a"/>
    <property type="match status" value="1"/>
</dbReference>
<feature type="transmembrane region" description="Helical" evidence="13">
    <location>
        <begin position="221"/>
        <end position="240"/>
    </location>
</feature>
<accession>A0AAE0YYQ1</accession>
<evidence type="ECO:0000256" key="11">
    <source>
        <dbReference type="ARBA" id="ARBA00034430"/>
    </source>
</evidence>
<dbReference type="Pfam" id="PF07885">
    <property type="entry name" value="Ion_trans_2"/>
    <property type="match status" value="1"/>
</dbReference>
<reference evidence="15" key="1">
    <citation type="journal article" date="2023" name="G3 (Bethesda)">
        <title>A reference genome for the long-term kleptoplast-retaining sea slug Elysia crispata morphotype clarki.</title>
        <authorList>
            <person name="Eastman K.E."/>
            <person name="Pendleton A.L."/>
            <person name="Shaikh M.A."/>
            <person name="Suttiyut T."/>
            <person name="Ogas R."/>
            <person name="Tomko P."/>
            <person name="Gavelis G."/>
            <person name="Widhalm J.R."/>
            <person name="Wisecaver J.H."/>
        </authorList>
    </citation>
    <scope>NUCLEOTIDE SEQUENCE</scope>
    <source>
        <strain evidence="15">ECLA1</strain>
    </source>
</reference>
<evidence type="ECO:0000313" key="15">
    <source>
        <dbReference type="EMBL" id="KAK3759724.1"/>
    </source>
</evidence>
<dbReference type="EMBL" id="JAWDGP010005078">
    <property type="protein sequence ID" value="KAK3759724.1"/>
    <property type="molecule type" value="Genomic_DNA"/>
</dbReference>